<reference evidence="1" key="1">
    <citation type="submission" date="2021-02" db="EMBL/GenBank/DDBJ databases">
        <authorList>
            <person name="Nowell W R."/>
        </authorList>
    </citation>
    <scope>NUCLEOTIDE SEQUENCE</scope>
    <source>
        <strain evidence="1">Ploen Becks lab</strain>
    </source>
</reference>
<name>A0A814TBJ5_9BILA</name>
<organism evidence="1 2">
    <name type="scientific">Brachionus calyciflorus</name>
    <dbReference type="NCBI Taxonomy" id="104777"/>
    <lineage>
        <taxon>Eukaryota</taxon>
        <taxon>Metazoa</taxon>
        <taxon>Spiralia</taxon>
        <taxon>Gnathifera</taxon>
        <taxon>Rotifera</taxon>
        <taxon>Eurotatoria</taxon>
        <taxon>Monogononta</taxon>
        <taxon>Pseudotrocha</taxon>
        <taxon>Ploima</taxon>
        <taxon>Brachionidae</taxon>
        <taxon>Brachionus</taxon>
    </lineage>
</organism>
<evidence type="ECO:0000313" key="1">
    <source>
        <dbReference type="EMBL" id="CAF1159242.1"/>
    </source>
</evidence>
<keyword evidence="2" id="KW-1185">Reference proteome</keyword>
<feature type="non-terminal residue" evidence="1">
    <location>
        <position position="39"/>
    </location>
</feature>
<comment type="caution">
    <text evidence="1">The sequence shown here is derived from an EMBL/GenBank/DDBJ whole genome shotgun (WGS) entry which is preliminary data.</text>
</comment>
<dbReference type="EMBL" id="CAJNOC010013694">
    <property type="protein sequence ID" value="CAF1159242.1"/>
    <property type="molecule type" value="Genomic_DNA"/>
</dbReference>
<protein>
    <submittedName>
        <fullName evidence="1">Uncharacterized protein</fullName>
    </submittedName>
</protein>
<evidence type="ECO:0000313" key="2">
    <source>
        <dbReference type="Proteomes" id="UP000663879"/>
    </source>
</evidence>
<proteinExistence type="predicted"/>
<sequence length="39" mass="4525">MLKLWKENDMLSQKAIAKRPVLVVDRVKYKKPETIALGN</sequence>
<gene>
    <name evidence="1" type="ORF">OXX778_LOCUS23551</name>
</gene>
<accession>A0A814TBJ5</accession>
<dbReference type="Proteomes" id="UP000663879">
    <property type="component" value="Unassembled WGS sequence"/>
</dbReference>
<dbReference type="AlphaFoldDB" id="A0A814TBJ5"/>